<comment type="caution">
    <text evidence="1">The sequence shown here is derived from an EMBL/GenBank/DDBJ whole genome shotgun (WGS) entry which is preliminary data.</text>
</comment>
<evidence type="ECO:0000313" key="2">
    <source>
        <dbReference type="Proteomes" id="UP000676565"/>
    </source>
</evidence>
<proteinExistence type="predicted"/>
<evidence type="ECO:0000313" key="1">
    <source>
        <dbReference type="EMBL" id="MBP3955505.1"/>
    </source>
</evidence>
<protein>
    <recommendedName>
        <fullName evidence="3">DNA-binding protein</fullName>
    </recommendedName>
</protein>
<reference evidence="1 2" key="1">
    <citation type="submission" date="2021-04" db="EMBL/GenBank/DDBJ databases">
        <authorList>
            <person name="Ivanova A."/>
        </authorList>
    </citation>
    <scope>NUCLEOTIDE SEQUENCE [LARGE SCALE GENOMIC DNA]</scope>
    <source>
        <strain evidence="1 2">G18</strain>
    </source>
</reference>
<dbReference type="EMBL" id="JAGKQQ010000001">
    <property type="protein sequence ID" value="MBP3955505.1"/>
    <property type="molecule type" value="Genomic_DNA"/>
</dbReference>
<keyword evidence="2" id="KW-1185">Reference proteome</keyword>
<accession>A0ABS5BQB2</accession>
<name>A0ABS5BQB2_9BACT</name>
<evidence type="ECO:0008006" key="3">
    <source>
        <dbReference type="Google" id="ProtNLM"/>
    </source>
</evidence>
<dbReference type="RefSeq" id="WP_210653581.1">
    <property type="nucleotide sequence ID" value="NZ_JAGKQQ010000001.1"/>
</dbReference>
<dbReference type="Proteomes" id="UP000676565">
    <property type="component" value="Unassembled WGS sequence"/>
</dbReference>
<organism evidence="1 2">
    <name type="scientific">Gemmata palustris</name>
    <dbReference type="NCBI Taxonomy" id="2822762"/>
    <lineage>
        <taxon>Bacteria</taxon>
        <taxon>Pseudomonadati</taxon>
        <taxon>Planctomycetota</taxon>
        <taxon>Planctomycetia</taxon>
        <taxon>Gemmatales</taxon>
        <taxon>Gemmataceae</taxon>
        <taxon>Gemmata</taxon>
    </lineage>
</organism>
<gene>
    <name evidence="1" type="ORF">J8F10_09445</name>
</gene>
<sequence>MARPATPMIEQPTSEEICSEGAMSIDDVAAFTTISKPEVERIIARGEIETFRYGRCTLIANCEAVRWLAELLDKSRAGIGAR</sequence>